<evidence type="ECO:0000313" key="1">
    <source>
        <dbReference type="EMBL" id="OWZ10481.1"/>
    </source>
</evidence>
<gene>
    <name evidence="1" type="ORF">PHMEG_00016664</name>
</gene>
<proteinExistence type="predicted"/>
<keyword evidence="2" id="KW-1185">Reference proteome</keyword>
<protein>
    <submittedName>
        <fullName evidence="1">Uncharacterized protein</fullName>
    </submittedName>
</protein>
<comment type="caution">
    <text evidence="1">The sequence shown here is derived from an EMBL/GenBank/DDBJ whole genome shotgun (WGS) entry which is preliminary data.</text>
</comment>
<reference evidence="2" key="1">
    <citation type="submission" date="2017-03" db="EMBL/GenBank/DDBJ databases">
        <title>Phytopthora megakarya and P. palmivora, two closely related causual agents of cacao black pod achieved similar genome size and gene model numbers by different mechanisms.</title>
        <authorList>
            <person name="Ali S."/>
            <person name="Shao J."/>
            <person name="Larry D.J."/>
            <person name="Kronmiller B."/>
            <person name="Shen D."/>
            <person name="Strem M.D."/>
            <person name="Melnick R.L."/>
            <person name="Guiltinan M.J."/>
            <person name="Tyler B.M."/>
            <person name="Meinhardt L.W."/>
            <person name="Bailey B.A."/>
        </authorList>
    </citation>
    <scope>NUCLEOTIDE SEQUENCE [LARGE SCALE GENOMIC DNA]</scope>
    <source>
        <strain evidence="2">zdho120</strain>
    </source>
</reference>
<sequence length="60" mass="6712">MHVVVVEIKCARFVKRSTITNIASHSDQRSRGRPVTKSIDMLAHRFDGTSSGCNRPPGFR</sequence>
<dbReference type="AlphaFoldDB" id="A0A225VY90"/>
<name>A0A225VY90_9STRA</name>
<organism evidence="1 2">
    <name type="scientific">Phytophthora megakarya</name>
    <dbReference type="NCBI Taxonomy" id="4795"/>
    <lineage>
        <taxon>Eukaryota</taxon>
        <taxon>Sar</taxon>
        <taxon>Stramenopiles</taxon>
        <taxon>Oomycota</taxon>
        <taxon>Peronosporomycetes</taxon>
        <taxon>Peronosporales</taxon>
        <taxon>Peronosporaceae</taxon>
        <taxon>Phytophthora</taxon>
    </lineage>
</organism>
<evidence type="ECO:0000313" key="2">
    <source>
        <dbReference type="Proteomes" id="UP000198211"/>
    </source>
</evidence>
<dbReference type="Proteomes" id="UP000198211">
    <property type="component" value="Unassembled WGS sequence"/>
</dbReference>
<dbReference type="EMBL" id="NBNE01002431">
    <property type="protein sequence ID" value="OWZ10481.1"/>
    <property type="molecule type" value="Genomic_DNA"/>
</dbReference>
<accession>A0A225VY90</accession>